<reference evidence="1" key="1">
    <citation type="submission" date="2021-01" db="EMBL/GenBank/DDBJ databases">
        <title>Whole genome shotgun sequence of Catellatospora methionotrophica NBRC 14553.</title>
        <authorList>
            <person name="Komaki H."/>
            <person name="Tamura T."/>
        </authorList>
    </citation>
    <scope>NUCLEOTIDE SEQUENCE</scope>
    <source>
        <strain evidence="1">NBRC 14553</strain>
    </source>
</reference>
<dbReference type="EMBL" id="BONJ01000041">
    <property type="protein sequence ID" value="GIG18538.1"/>
    <property type="molecule type" value="Genomic_DNA"/>
</dbReference>
<organism evidence="1 2">
    <name type="scientific">Catellatospora methionotrophica</name>
    <dbReference type="NCBI Taxonomy" id="121620"/>
    <lineage>
        <taxon>Bacteria</taxon>
        <taxon>Bacillati</taxon>
        <taxon>Actinomycetota</taxon>
        <taxon>Actinomycetes</taxon>
        <taxon>Micromonosporales</taxon>
        <taxon>Micromonosporaceae</taxon>
        <taxon>Catellatospora</taxon>
    </lineage>
</organism>
<sequence>MPSTIDAIAMPLVPWVAGPAAYGIGGTTYAPGGGAAYGAALTGGAAYGSALTGCGAYGFGVGGAAYGSGCWLNGSGLAGGGYVMKGS</sequence>
<comment type="caution">
    <text evidence="1">The sequence shown here is derived from an EMBL/GenBank/DDBJ whole genome shotgun (WGS) entry which is preliminary data.</text>
</comment>
<keyword evidence="2" id="KW-1185">Reference proteome</keyword>
<dbReference type="Proteomes" id="UP000660339">
    <property type="component" value="Unassembled WGS sequence"/>
</dbReference>
<name>A0A8J3LHR1_9ACTN</name>
<evidence type="ECO:0000313" key="2">
    <source>
        <dbReference type="Proteomes" id="UP000660339"/>
    </source>
</evidence>
<evidence type="ECO:0000313" key="1">
    <source>
        <dbReference type="EMBL" id="GIG18538.1"/>
    </source>
</evidence>
<proteinExistence type="predicted"/>
<dbReference type="AlphaFoldDB" id="A0A8J3LHR1"/>
<accession>A0A8J3LHR1</accession>
<gene>
    <name evidence="1" type="ORF">Cme02nite_68700</name>
</gene>
<protein>
    <submittedName>
        <fullName evidence="1">Uncharacterized protein</fullName>
    </submittedName>
</protein>